<evidence type="ECO:0000256" key="1">
    <source>
        <dbReference type="SAM" id="Coils"/>
    </source>
</evidence>
<dbReference type="VEuPathDB" id="TrichDB:TRFO_27028"/>
<dbReference type="GeneID" id="94840002"/>
<accession>A0A1J4K2T1</accession>
<feature type="coiled-coil region" evidence="1">
    <location>
        <begin position="109"/>
        <end position="174"/>
    </location>
</feature>
<feature type="region of interest" description="Disordered" evidence="2">
    <location>
        <begin position="206"/>
        <end position="228"/>
    </location>
</feature>
<comment type="caution">
    <text evidence="3">The sequence shown here is derived from an EMBL/GenBank/DDBJ whole genome shotgun (WGS) entry which is preliminary data.</text>
</comment>
<dbReference type="Proteomes" id="UP000179807">
    <property type="component" value="Unassembled WGS sequence"/>
</dbReference>
<protein>
    <submittedName>
        <fullName evidence="3">Uncharacterized protein</fullName>
    </submittedName>
</protein>
<gene>
    <name evidence="3" type="ORF">TRFO_27028</name>
</gene>
<feature type="compositionally biased region" description="Basic residues" evidence="2">
    <location>
        <begin position="217"/>
        <end position="228"/>
    </location>
</feature>
<reference evidence="3" key="1">
    <citation type="submission" date="2016-10" db="EMBL/GenBank/DDBJ databases">
        <authorList>
            <person name="Benchimol M."/>
            <person name="Almeida L.G."/>
            <person name="Vasconcelos A.T."/>
            <person name="Perreira-Neves A."/>
            <person name="Rosa I.A."/>
            <person name="Tasca T."/>
            <person name="Bogo M.R."/>
            <person name="de Souza W."/>
        </authorList>
    </citation>
    <scope>NUCLEOTIDE SEQUENCE [LARGE SCALE GENOMIC DNA]</scope>
    <source>
        <strain evidence="3">K</strain>
    </source>
</reference>
<dbReference type="RefSeq" id="XP_068358410.1">
    <property type="nucleotide sequence ID" value="XM_068505298.1"/>
</dbReference>
<name>A0A1J4K2T1_9EUKA</name>
<evidence type="ECO:0000313" key="4">
    <source>
        <dbReference type="Proteomes" id="UP000179807"/>
    </source>
</evidence>
<sequence length="228" mass="27223">MSLQNLGNVEHKRYNVSFESISLYVQDLKNEIQKFKPAIENLEEKINYEEYRRLYMTFQSVFTKVKEYQQQLDELTKNDPFHPKAEYLKNEIDGIINNLTGMESGLKDVVKIQKSARQAELEKEKVIKEQNEMLMKQEKVRREQHLEEQLQEDNEHTEKEMNNINEMAQNLQSTTKDCDEQLDDGHNTLLNTNETIDTAHEEMKKGNQKLREGEKIQKHHYHRKRLNK</sequence>
<keyword evidence="4" id="KW-1185">Reference proteome</keyword>
<feature type="coiled-coil region" evidence="1">
    <location>
        <begin position="25"/>
        <end position="78"/>
    </location>
</feature>
<proteinExistence type="predicted"/>
<dbReference type="AlphaFoldDB" id="A0A1J4K2T1"/>
<dbReference type="EMBL" id="MLAK01000763">
    <property type="protein sequence ID" value="OHT05274.1"/>
    <property type="molecule type" value="Genomic_DNA"/>
</dbReference>
<keyword evidence="1" id="KW-0175">Coiled coil</keyword>
<evidence type="ECO:0000313" key="3">
    <source>
        <dbReference type="EMBL" id="OHT05274.1"/>
    </source>
</evidence>
<organism evidence="3 4">
    <name type="scientific">Tritrichomonas foetus</name>
    <dbReference type="NCBI Taxonomy" id="1144522"/>
    <lineage>
        <taxon>Eukaryota</taxon>
        <taxon>Metamonada</taxon>
        <taxon>Parabasalia</taxon>
        <taxon>Tritrichomonadida</taxon>
        <taxon>Tritrichomonadidae</taxon>
        <taxon>Tritrichomonas</taxon>
    </lineage>
</organism>
<feature type="compositionally biased region" description="Basic and acidic residues" evidence="2">
    <location>
        <begin position="206"/>
        <end position="216"/>
    </location>
</feature>
<evidence type="ECO:0000256" key="2">
    <source>
        <dbReference type="SAM" id="MobiDB-lite"/>
    </source>
</evidence>